<protein>
    <recommendedName>
        <fullName evidence="6">RNA polymerase sigma factor FliA</fullName>
    </recommendedName>
    <alternativeName>
        <fullName evidence="6">RNA polymerase sigma factor for flagellar operon</fullName>
    </alternativeName>
    <alternativeName>
        <fullName evidence="6">Sigma F</fullName>
    </alternativeName>
    <alternativeName>
        <fullName evidence="6">Sigma-28</fullName>
    </alternativeName>
</protein>
<keyword evidence="3 6" id="KW-0731">Sigma factor</keyword>
<keyword evidence="8" id="KW-0282">Flagellum</keyword>
<dbReference type="STRING" id="207949.RED65_06753"/>
<sequence>MNSGAAMYLGDEKQNFNTLVEEYASLVKRIAHHLKGRLPDSVQVDDLIQSGMIGLIEAAQKYEPSKGASFETYAGIRIRGSMLDEIRKGDWAPRSVHRNSRRISEAIRYVESQTGRDAQDQEVAKALGMELEEYHQHLQDGAGSRLFSFEDLLEQRGEQESDFMGHDDESPLQDLQSEHFQQQLAKAISQLPEREQLVLALYYDEELNLKEIGAVLEVSESRVSQIHSQAAHRLRARLQEWAEGQ</sequence>
<keyword evidence="4 6" id="KW-0238">DNA-binding</keyword>
<feature type="region of interest" description="Sigma-70 factor domain-2" evidence="6">
    <location>
        <begin position="19"/>
        <end position="91"/>
    </location>
</feature>
<dbReference type="InterPro" id="IPR014284">
    <property type="entry name" value="RNA_pol_sigma-70_dom"/>
</dbReference>
<feature type="region of interest" description="Sigma-70 factor domain-4" evidence="6">
    <location>
        <begin position="187"/>
        <end position="235"/>
    </location>
</feature>
<keyword evidence="1 6" id="KW-0963">Cytoplasm</keyword>
<keyword evidence="2 6" id="KW-0805">Transcription regulation</keyword>
<dbReference type="NCBIfam" id="TIGR02479">
    <property type="entry name" value="FliA_WhiG"/>
    <property type="match status" value="1"/>
</dbReference>
<evidence type="ECO:0000256" key="2">
    <source>
        <dbReference type="ARBA" id="ARBA00023015"/>
    </source>
</evidence>
<dbReference type="PROSITE" id="PS00715">
    <property type="entry name" value="SIGMA70_1"/>
    <property type="match status" value="1"/>
</dbReference>
<dbReference type="InterPro" id="IPR013324">
    <property type="entry name" value="RNA_pol_sigma_r3/r4-like"/>
</dbReference>
<evidence type="ECO:0000256" key="5">
    <source>
        <dbReference type="ARBA" id="ARBA00023163"/>
    </source>
</evidence>
<feature type="domain" description="RNA polymerase sigma-70" evidence="7">
    <location>
        <begin position="46"/>
        <end position="59"/>
    </location>
</feature>
<dbReference type="RefSeq" id="WP_007016175.1">
    <property type="nucleotide sequence ID" value="NZ_AAQH01000006.1"/>
</dbReference>
<comment type="subcellular location">
    <subcellularLocation>
        <location evidence="6">Cytoplasm</location>
    </subcellularLocation>
</comment>
<dbReference type="InterPro" id="IPR007624">
    <property type="entry name" value="RNA_pol_sigma70_r3"/>
</dbReference>
<evidence type="ECO:0000256" key="1">
    <source>
        <dbReference type="ARBA" id="ARBA00022490"/>
    </source>
</evidence>
<dbReference type="Gene3D" id="1.20.140.160">
    <property type="match status" value="1"/>
</dbReference>
<keyword evidence="5 6" id="KW-0804">Transcription</keyword>
<dbReference type="CDD" id="cd06171">
    <property type="entry name" value="Sigma70_r4"/>
    <property type="match status" value="1"/>
</dbReference>
<dbReference type="FunFam" id="1.20.140.160:FF:000001">
    <property type="entry name" value="RNA polymerase sigma factor FliA"/>
    <property type="match status" value="1"/>
</dbReference>
<dbReference type="HAMAP" id="MF_00962">
    <property type="entry name" value="Sigma70_FliA"/>
    <property type="match status" value="1"/>
</dbReference>
<dbReference type="GO" id="GO:0006352">
    <property type="term" value="P:DNA-templated transcription initiation"/>
    <property type="evidence" value="ECO:0007669"/>
    <property type="project" value="UniProtKB-UniRule"/>
</dbReference>
<dbReference type="Pfam" id="PF04545">
    <property type="entry name" value="Sigma70_r4"/>
    <property type="match status" value="1"/>
</dbReference>
<dbReference type="InterPro" id="IPR007630">
    <property type="entry name" value="RNA_pol_sigma70_r4"/>
</dbReference>
<gene>
    <name evidence="8" type="primary">FliA</name>
    <name evidence="6" type="synonym">fliA</name>
    <name evidence="8" type="ORF">RED65_06753</name>
</gene>
<evidence type="ECO:0000313" key="9">
    <source>
        <dbReference type="Proteomes" id="UP000004263"/>
    </source>
</evidence>
<dbReference type="InterPro" id="IPR028617">
    <property type="entry name" value="Sigma70_FliA"/>
</dbReference>
<dbReference type="GO" id="GO:0003677">
    <property type="term" value="F:DNA binding"/>
    <property type="evidence" value="ECO:0007669"/>
    <property type="project" value="UniProtKB-UniRule"/>
</dbReference>
<organism evidence="8 9">
    <name type="scientific">Bermanella marisrubri</name>
    <dbReference type="NCBI Taxonomy" id="207949"/>
    <lineage>
        <taxon>Bacteria</taxon>
        <taxon>Pseudomonadati</taxon>
        <taxon>Pseudomonadota</taxon>
        <taxon>Gammaproteobacteria</taxon>
        <taxon>Oceanospirillales</taxon>
        <taxon>Oceanospirillaceae</taxon>
        <taxon>Bermanella</taxon>
    </lineage>
</organism>
<evidence type="ECO:0000256" key="6">
    <source>
        <dbReference type="HAMAP-Rule" id="MF_00962"/>
    </source>
</evidence>
<dbReference type="InterPro" id="IPR007627">
    <property type="entry name" value="RNA_pol_sigma70_r2"/>
</dbReference>
<evidence type="ECO:0000313" key="8">
    <source>
        <dbReference type="EMBL" id="EAT12574.1"/>
    </source>
</evidence>
<dbReference type="FunFam" id="1.10.1740.10:FF:000002">
    <property type="entry name" value="RNA polymerase sigma factor FliA"/>
    <property type="match status" value="1"/>
</dbReference>
<dbReference type="SUPFAM" id="SSF88946">
    <property type="entry name" value="Sigma2 domain of RNA polymerase sigma factors"/>
    <property type="match status" value="1"/>
</dbReference>
<dbReference type="GO" id="GO:0005737">
    <property type="term" value="C:cytoplasm"/>
    <property type="evidence" value="ECO:0007669"/>
    <property type="project" value="UniProtKB-SubCell"/>
</dbReference>
<dbReference type="InterPro" id="IPR000943">
    <property type="entry name" value="RNA_pol_sigma70"/>
</dbReference>
<evidence type="ECO:0000256" key="4">
    <source>
        <dbReference type="ARBA" id="ARBA00023125"/>
    </source>
</evidence>
<dbReference type="PANTHER" id="PTHR30385:SF7">
    <property type="entry name" value="RNA POLYMERASE SIGMA FACTOR FLIA"/>
    <property type="match status" value="1"/>
</dbReference>
<dbReference type="HOGENOM" id="CLU_014793_8_1_6"/>
<keyword evidence="8" id="KW-0966">Cell projection</keyword>
<dbReference type="GO" id="GO:0003899">
    <property type="term" value="F:DNA-directed RNA polymerase activity"/>
    <property type="evidence" value="ECO:0007669"/>
    <property type="project" value="InterPro"/>
</dbReference>
<accession>Q1N2U5</accession>
<comment type="similarity">
    <text evidence="6">Belongs to the sigma-70 factor family. FliA subfamily.</text>
</comment>
<dbReference type="OrthoDB" id="9799825at2"/>
<dbReference type="InterPro" id="IPR012845">
    <property type="entry name" value="RNA_pol_sigma_FliA_WhiG"/>
</dbReference>
<dbReference type="SUPFAM" id="SSF88659">
    <property type="entry name" value="Sigma3 and sigma4 domains of RNA polymerase sigma factors"/>
    <property type="match status" value="2"/>
</dbReference>
<feature type="DNA-binding region" description="H-T-H motif" evidence="6">
    <location>
        <begin position="209"/>
        <end position="228"/>
    </location>
</feature>
<dbReference type="Pfam" id="PF04542">
    <property type="entry name" value="Sigma70_r2"/>
    <property type="match status" value="1"/>
</dbReference>
<dbReference type="InterPro" id="IPR013325">
    <property type="entry name" value="RNA_pol_sigma_r2"/>
</dbReference>
<proteinExistence type="inferred from homology"/>
<dbReference type="NCBIfam" id="TIGR02937">
    <property type="entry name" value="sigma70-ECF"/>
    <property type="match status" value="1"/>
</dbReference>
<dbReference type="EMBL" id="AAQH01000006">
    <property type="protein sequence ID" value="EAT12574.1"/>
    <property type="molecule type" value="Genomic_DNA"/>
</dbReference>
<dbReference type="PRINTS" id="PR00046">
    <property type="entry name" value="SIGMA70FCT"/>
</dbReference>
<dbReference type="PANTHER" id="PTHR30385">
    <property type="entry name" value="SIGMA FACTOR F FLAGELLAR"/>
    <property type="match status" value="1"/>
</dbReference>
<reference evidence="8 9" key="1">
    <citation type="submission" date="2006-03" db="EMBL/GenBank/DDBJ databases">
        <authorList>
            <person name="Pinhassi J."/>
            <person name="Pedros-Alio C."/>
            <person name="Ferriera S."/>
            <person name="Johnson J."/>
            <person name="Kravitz S."/>
            <person name="Halpern A."/>
            <person name="Remington K."/>
            <person name="Beeson K."/>
            <person name="Tran B."/>
            <person name="Rogers Y.-H."/>
            <person name="Friedman R."/>
            <person name="Venter J.C."/>
        </authorList>
    </citation>
    <scope>NUCLEOTIDE SEQUENCE [LARGE SCALE GENOMIC DNA]</scope>
    <source>
        <strain evidence="8 9">RED65</strain>
    </source>
</reference>
<keyword evidence="9" id="KW-1185">Reference proteome</keyword>
<dbReference type="Pfam" id="PF04539">
    <property type="entry name" value="Sigma70_r3"/>
    <property type="match status" value="1"/>
</dbReference>
<dbReference type="GO" id="GO:0016987">
    <property type="term" value="F:sigma factor activity"/>
    <property type="evidence" value="ECO:0007669"/>
    <property type="project" value="UniProtKB-UniRule"/>
</dbReference>
<evidence type="ECO:0000259" key="7">
    <source>
        <dbReference type="PROSITE" id="PS00715"/>
    </source>
</evidence>
<dbReference type="Proteomes" id="UP000004263">
    <property type="component" value="Unassembled WGS sequence"/>
</dbReference>
<dbReference type="PIRSF" id="PIRSF000770">
    <property type="entry name" value="RNA_pol_sigma-SigE/K"/>
    <property type="match status" value="1"/>
</dbReference>
<dbReference type="NCBIfam" id="NF005413">
    <property type="entry name" value="PRK06986.1"/>
    <property type="match status" value="1"/>
</dbReference>
<dbReference type="AlphaFoldDB" id="Q1N2U5"/>
<name>Q1N2U5_9GAMM</name>
<evidence type="ECO:0000256" key="3">
    <source>
        <dbReference type="ARBA" id="ARBA00023082"/>
    </source>
</evidence>
<keyword evidence="8" id="KW-0969">Cilium</keyword>
<feature type="region of interest" description="Sigma-70 factor domain-3" evidence="6">
    <location>
        <begin position="99"/>
        <end position="169"/>
    </location>
</feature>
<comment type="caution">
    <text evidence="8">The sequence shown here is derived from an EMBL/GenBank/DDBJ whole genome shotgun (WGS) entry which is preliminary data.</text>
</comment>
<dbReference type="Gene3D" id="1.10.1740.10">
    <property type="match status" value="1"/>
</dbReference>
<feature type="short sequence motif" description="Interaction with polymerase core subunit RpoC" evidence="6">
    <location>
        <begin position="46"/>
        <end position="49"/>
    </location>
</feature>
<comment type="function">
    <text evidence="6">Sigma factors are initiation factors that promote the attachment of RNA polymerase to specific initiation sites and are then released. This sigma factor controls the expression of flagella-related genes.</text>
</comment>